<protein>
    <submittedName>
        <fullName evidence="4">Aminopeptidase P family protein</fullName>
    </submittedName>
</protein>
<feature type="domain" description="Peptidase M24" evidence="2">
    <location>
        <begin position="162"/>
        <end position="360"/>
    </location>
</feature>
<evidence type="ECO:0000313" key="5">
    <source>
        <dbReference type="Proteomes" id="UP000305848"/>
    </source>
</evidence>
<evidence type="ECO:0000259" key="3">
    <source>
        <dbReference type="Pfam" id="PF01321"/>
    </source>
</evidence>
<gene>
    <name evidence="4" type="ORF">FC093_20945</name>
</gene>
<keyword evidence="1" id="KW-0472">Membrane</keyword>
<dbReference type="SUPFAM" id="SSF53092">
    <property type="entry name" value="Creatinase/prolidase N-terminal domain"/>
    <property type="match status" value="1"/>
</dbReference>
<sequence length="377" mass="41258">MKNRIQKLTAIKNAKKVDAFLITSLASLKYLSGYFFYFEHGLSPFQLLPAALVVGVEQQASLVLADNETQQLAFIDPSISVKTYESYVYQKPIDHTTQFLLQLGEAFKQAGIKSGRLGVELNALPASLAFFLTAQYPAIELVDISAEIAHLRIIKDEDEIASIRRAANLSDIGQAAVLRLAKTGMSELELFNLVRREIEESVGTRVPLMADFVSGTATATGGGLPTSKIINDGDLILTDFTPCLNGYWGDSCSTIVMGTPTMEQRSVFNLVKEALEIGIHSIQPGVQAREVDFAMRQHLQAKGNFGHHGGHGVGVIYHEEPRITPYNTMALQPGMVIALEPAVYSADYGIRLEHLVAVTNDGCEVLTKFNHCFQQGI</sequence>
<keyword evidence="1" id="KW-1133">Transmembrane helix</keyword>
<dbReference type="InterPro" id="IPR050659">
    <property type="entry name" value="Peptidase_M24B"/>
</dbReference>
<dbReference type="SUPFAM" id="SSF55920">
    <property type="entry name" value="Creatinase/aminopeptidase"/>
    <property type="match status" value="1"/>
</dbReference>
<dbReference type="InterPro" id="IPR000587">
    <property type="entry name" value="Creatinase_N"/>
</dbReference>
<organism evidence="4 5">
    <name type="scientific">Ilyomonas limi</name>
    <dbReference type="NCBI Taxonomy" id="2575867"/>
    <lineage>
        <taxon>Bacteria</taxon>
        <taxon>Pseudomonadati</taxon>
        <taxon>Bacteroidota</taxon>
        <taxon>Chitinophagia</taxon>
        <taxon>Chitinophagales</taxon>
        <taxon>Chitinophagaceae</taxon>
        <taxon>Ilyomonas</taxon>
    </lineage>
</organism>
<keyword evidence="5" id="KW-1185">Reference proteome</keyword>
<dbReference type="Gene3D" id="3.90.230.10">
    <property type="entry name" value="Creatinase/methionine aminopeptidase superfamily"/>
    <property type="match status" value="1"/>
</dbReference>
<keyword evidence="4" id="KW-0378">Hydrolase</keyword>
<dbReference type="CDD" id="cd01066">
    <property type="entry name" value="APP_MetAP"/>
    <property type="match status" value="1"/>
</dbReference>
<dbReference type="PANTHER" id="PTHR46112:SF2">
    <property type="entry name" value="XAA-PRO AMINOPEPTIDASE P-RELATED"/>
    <property type="match status" value="1"/>
</dbReference>
<dbReference type="RefSeq" id="WP_137263772.1">
    <property type="nucleotide sequence ID" value="NZ_SZQL01000024.1"/>
</dbReference>
<dbReference type="Pfam" id="PF00557">
    <property type="entry name" value="Peptidase_M24"/>
    <property type="match status" value="1"/>
</dbReference>
<dbReference type="AlphaFoldDB" id="A0A4U3KRT0"/>
<dbReference type="Gene3D" id="3.40.350.10">
    <property type="entry name" value="Creatinase/prolidase N-terminal domain"/>
    <property type="match status" value="1"/>
</dbReference>
<dbReference type="InterPro" id="IPR029149">
    <property type="entry name" value="Creatin/AminoP/Spt16_N"/>
</dbReference>
<proteinExistence type="predicted"/>
<dbReference type="InterPro" id="IPR000994">
    <property type="entry name" value="Pept_M24"/>
</dbReference>
<keyword evidence="4" id="KW-0645">Protease</keyword>
<dbReference type="Proteomes" id="UP000305848">
    <property type="component" value="Unassembled WGS sequence"/>
</dbReference>
<dbReference type="InterPro" id="IPR036005">
    <property type="entry name" value="Creatinase/aminopeptidase-like"/>
</dbReference>
<feature type="transmembrane region" description="Helical" evidence="1">
    <location>
        <begin position="20"/>
        <end position="38"/>
    </location>
</feature>
<dbReference type="GO" id="GO:0004177">
    <property type="term" value="F:aminopeptidase activity"/>
    <property type="evidence" value="ECO:0007669"/>
    <property type="project" value="UniProtKB-KW"/>
</dbReference>
<evidence type="ECO:0000259" key="2">
    <source>
        <dbReference type="Pfam" id="PF00557"/>
    </source>
</evidence>
<dbReference type="OrthoDB" id="9806388at2"/>
<keyword evidence="1" id="KW-0812">Transmembrane</keyword>
<accession>A0A4U3KRT0</accession>
<dbReference type="EMBL" id="SZQL01000024">
    <property type="protein sequence ID" value="TKK65135.1"/>
    <property type="molecule type" value="Genomic_DNA"/>
</dbReference>
<comment type="caution">
    <text evidence="4">The sequence shown here is derived from an EMBL/GenBank/DDBJ whole genome shotgun (WGS) entry which is preliminary data.</text>
</comment>
<reference evidence="4 5" key="1">
    <citation type="submission" date="2019-05" db="EMBL/GenBank/DDBJ databases">
        <title>Panacibacter sp. strain 17mud1-8 Genome sequencing and assembly.</title>
        <authorList>
            <person name="Chhetri G."/>
        </authorList>
    </citation>
    <scope>NUCLEOTIDE SEQUENCE [LARGE SCALE GENOMIC DNA]</scope>
    <source>
        <strain evidence="4 5">17mud1-8</strain>
    </source>
</reference>
<dbReference type="PANTHER" id="PTHR46112">
    <property type="entry name" value="AMINOPEPTIDASE"/>
    <property type="match status" value="1"/>
</dbReference>
<name>A0A4U3KRT0_9BACT</name>
<dbReference type="Pfam" id="PF01321">
    <property type="entry name" value="Creatinase_N"/>
    <property type="match status" value="1"/>
</dbReference>
<evidence type="ECO:0000256" key="1">
    <source>
        <dbReference type="SAM" id="Phobius"/>
    </source>
</evidence>
<evidence type="ECO:0000313" key="4">
    <source>
        <dbReference type="EMBL" id="TKK65135.1"/>
    </source>
</evidence>
<feature type="domain" description="Creatinase N-terminal" evidence="3">
    <location>
        <begin position="4"/>
        <end position="154"/>
    </location>
</feature>
<keyword evidence="4" id="KW-0031">Aminopeptidase</keyword>